<evidence type="ECO:0000256" key="2">
    <source>
        <dbReference type="ARBA" id="ARBA00022692"/>
    </source>
</evidence>
<feature type="transmembrane region" description="Helical" evidence="6">
    <location>
        <begin position="226"/>
        <end position="246"/>
    </location>
</feature>
<feature type="transmembrane region" description="Helical" evidence="6">
    <location>
        <begin position="446"/>
        <end position="466"/>
    </location>
</feature>
<comment type="caution">
    <text evidence="8">The sequence shown here is derived from an EMBL/GenBank/DDBJ whole genome shotgun (WGS) entry which is preliminary data.</text>
</comment>
<evidence type="ECO:0000313" key="8">
    <source>
        <dbReference type="EMBL" id="OGG94960.1"/>
    </source>
</evidence>
<organism evidence="8 9">
    <name type="scientific">Candidatus Lambdaproteobacteria bacterium RIFOXYD2_FULL_50_16</name>
    <dbReference type="NCBI Taxonomy" id="1817772"/>
    <lineage>
        <taxon>Bacteria</taxon>
        <taxon>Pseudomonadati</taxon>
        <taxon>Pseudomonadota</taxon>
        <taxon>Candidatus Lambdaproteobacteria</taxon>
    </lineage>
</organism>
<evidence type="ECO:0000256" key="5">
    <source>
        <dbReference type="SAM" id="Coils"/>
    </source>
</evidence>
<dbReference type="EMBL" id="MFNE01000030">
    <property type="protein sequence ID" value="OGG94960.1"/>
    <property type="molecule type" value="Genomic_DNA"/>
</dbReference>
<dbReference type="Pfam" id="PF04932">
    <property type="entry name" value="Wzy_C"/>
    <property type="match status" value="1"/>
</dbReference>
<evidence type="ECO:0000256" key="3">
    <source>
        <dbReference type="ARBA" id="ARBA00022989"/>
    </source>
</evidence>
<dbReference type="PANTHER" id="PTHR37422">
    <property type="entry name" value="TEICHURONIC ACID BIOSYNTHESIS PROTEIN TUAE"/>
    <property type="match status" value="1"/>
</dbReference>
<feature type="transmembrane region" description="Helical" evidence="6">
    <location>
        <begin position="253"/>
        <end position="273"/>
    </location>
</feature>
<protein>
    <recommendedName>
        <fullName evidence="7">O-antigen ligase-related domain-containing protein</fullName>
    </recommendedName>
</protein>
<feature type="transmembrane region" description="Helical" evidence="6">
    <location>
        <begin position="355"/>
        <end position="374"/>
    </location>
</feature>
<dbReference type="GO" id="GO:0016020">
    <property type="term" value="C:membrane"/>
    <property type="evidence" value="ECO:0007669"/>
    <property type="project" value="UniProtKB-SubCell"/>
</dbReference>
<feature type="transmembrane region" description="Helical" evidence="6">
    <location>
        <begin position="96"/>
        <end position="114"/>
    </location>
</feature>
<feature type="transmembrane region" description="Helical" evidence="6">
    <location>
        <begin position="38"/>
        <end position="57"/>
    </location>
</feature>
<reference evidence="8 9" key="1">
    <citation type="journal article" date="2016" name="Nat. Commun.">
        <title>Thousands of microbial genomes shed light on interconnected biogeochemical processes in an aquifer system.</title>
        <authorList>
            <person name="Anantharaman K."/>
            <person name="Brown C.T."/>
            <person name="Hug L.A."/>
            <person name="Sharon I."/>
            <person name="Castelle C.J."/>
            <person name="Probst A.J."/>
            <person name="Thomas B.C."/>
            <person name="Singh A."/>
            <person name="Wilkins M.J."/>
            <person name="Karaoz U."/>
            <person name="Brodie E.L."/>
            <person name="Williams K.H."/>
            <person name="Hubbard S.S."/>
            <person name="Banfield J.F."/>
        </authorList>
    </citation>
    <scope>NUCLEOTIDE SEQUENCE [LARGE SCALE GENOMIC DNA]</scope>
</reference>
<sequence length="786" mass="89461">MKKLPHLKGLFAQPVWVIGLLFLGFNSFYSYAFYQVNSFKLGLALIFGLLILGHFITHTKSWVPKGANSLFLCLFMPILVTLPGALFGGFKTNYNLPYELGGWLLLWVWAYYLFQALNKPESFETWLDWLGISLVLVTLWATLEKAGVLGPGSILAGEVKASFGHRNYFSSYLTLMVPLFFALFMPVLESGGKFIRWVWPKKANWYLALFILSAFSLWFAETRAAIAGTVVALFILGMFQVGLFYPDKYKKKLIILVLILAGGLVAGLLVYGLNSDNLFGSRLAQLFGKRAWIGRIIPWQAALAALSDSPVLGHGLGSSYNLFFSFVDPASRLYHHERSYNHTHSEVLEFLAEGGMLAAFSLLLTWALVFRALWRVLKESKDPNHWRLALGLGGAVLAFWIHASFSVAPRMMVARLPWALTLALVFALEAQLKAQPKLSVKEIRGFGLLNGLSWIAAASLLIPWLVGQYQFMLFQSLPSNRANLERFEPIAYQSGDMYALDFLVHAQAEKQMLPQMQKTIKIIESKIPHYRNLDYQKAVLALYLGKPELARKQAQEAQRFDRYDTPTIRLLLSLAIEENDLEAFTYQFGLLTKRLLYRNFVVVAFDEDKVIFERGATSEGISFKPLGEGLRVNVDLFWLNQLLSKARALRQEQPSEAEKGKTLNELAQWLAQNSFFRLEIKPEQMAHEAEVYAMLDQYRQLSAQFQREKEFIDFSLSEELRSYGQAGAKGSQARHQEKLAQAQAKFESEKSRLETQLNEYSEFRHFLDKHKFAGEWLSEIGHLYFP</sequence>
<feature type="domain" description="O-antigen ligase-related" evidence="7">
    <location>
        <begin position="209"/>
        <end position="362"/>
    </location>
</feature>
<evidence type="ECO:0000256" key="4">
    <source>
        <dbReference type="ARBA" id="ARBA00023136"/>
    </source>
</evidence>
<proteinExistence type="predicted"/>
<keyword evidence="5" id="KW-0175">Coiled coil</keyword>
<comment type="subcellular location">
    <subcellularLocation>
        <location evidence="1">Membrane</location>
        <topology evidence="1">Multi-pass membrane protein</topology>
    </subcellularLocation>
</comment>
<feature type="transmembrane region" description="Helical" evidence="6">
    <location>
        <begin position="69"/>
        <end position="90"/>
    </location>
</feature>
<dbReference type="PANTHER" id="PTHR37422:SF13">
    <property type="entry name" value="LIPOPOLYSACCHARIDE BIOSYNTHESIS PROTEIN PA4999-RELATED"/>
    <property type="match status" value="1"/>
</dbReference>
<dbReference type="InterPro" id="IPR007016">
    <property type="entry name" value="O-antigen_ligase-rel_domated"/>
</dbReference>
<accession>A0A1F6GA29</accession>
<keyword evidence="3 6" id="KW-1133">Transmembrane helix</keyword>
<evidence type="ECO:0000256" key="1">
    <source>
        <dbReference type="ARBA" id="ARBA00004141"/>
    </source>
</evidence>
<dbReference type="InterPro" id="IPR051533">
    <property type="entry name" value="WaaL-like"/>
</dbReference>
<feature type="coiled-coil region" evidence="5">
    <location>
        <begin position="732"/>
        <end position="759"/>
    </location>
</feature>
<feature type="transmembrane region" description="Helical" evidence="6">
    <location>
        <begin position="12"/>
        <end position="32"/>
    </location>
</feature>
<feature type="transmembrane region" description="Helical" evidence="6">
    <location>
        <begin position="386"/>
        <end position="403"/>
    </location>
</feature>
<feature type="transmembrane region" description="Helical" evidence="6">
    <location>
        <begin position="169"/>
        <end position="191"/>
    </location>
</feature>
<name>A0A1F6GA29_9PROT</name>
<gene>
    <name evidence="8" type="ORF">A2527_06365</name>
</gene>
<keyword evidence="4 6" id="KW-0472">Membrane</keyword>
<keyword evidence="2 6" id="KW-0812">Transmembrane</keyword>
<dbReference type="STRING" id="1817772.A2527_06365"/>
<evidence type="ECO:0000256" key="6">
    <source>
        <dbReference type="SAM" id="Phobius"/>
    </source>
</evidence>
<dbReference type="AlphaFoldDB" id="A0A1F6GA29"/>
<feature type="transmembrane region" description="Helical" evidence="6">
    <location>
        <begin position="203"/>
        <end position="220"/>
    </location>
</feature>
<dbReference type="Proteomes" id="UP000178449">
    <property type="component" value="Unassembled WGS sequence"/>
</dbReference>
<feature type="transmembrane region" description="Helical" evidence="6">
    <location>
        <begin position="415"/>
        <end position="434"/>
    </location>
</feature>
<evidence type="ECO:0000259" key="7">
    <source>
        <dbReference type="Pfam" id="PF04932"/>
    </source>
</evidence>
<evidence type="ECO:0000313" key="9">
    <source>
        <dbReference type="Proteomes" id="UP000178449"/>
    </source>
</evidence>